<dbReference type="NCBIfam" id="TIGR02532">
    <property type="entry name" value="IV_pilin_GFxxxE"/>
    <property type="match status" value="1"/>
</dbReference>
<proteinExistence type="predicted"/>
<feature type="domain" description="Type IV pilin Tt1218-like" evidence="2">
    <location>
        <begin position="26"/>
        <end position="95"/>
    </location>
</feature>
<organism evidence="3 4">
    <name type="scientific">Sedimenticola thiotaurini</name>
    <dbReference type="NCBI Taxonomy" id="1543721"/>
    <lineage>
        <taxon>Bacteria</taxon>
        <taxon>Pseudomonadati</taxon>
        <taxon>Pseudomonadota</taxon>
        <taxon>Gammaproteobacteria</taxon>
        <taxon>Chromatiales</taxon>
        <taxon>Sedimenticolaceae</taxon>
        <taxon>Sedimenticola</taxon>
    </lineage>
</organism>
<dbReference type="EMBL" id="DRKP01000054">
    <property type="protein sequence ID" value="HEB95739.1"/>
    <property type="molecule type" value="Genomic_DNA"/>
</dbReference>
<comment type="caution">
    <text evidence="3">The sequence shown here is derived from an EMBL/GenBank/DDBJ whole genome shotgun (WGS) entry which is preliminary data.</text>
</comment>
<keyword evidence="1" id="KW-0812">Transmembrane</keyword>
<reference evidence="3" key="1">
    <citation type="journal article" date="2020" name="mSystems">
        <title>Genome- and Community-Level Interaction Insights into Carbon Utilization and Element Cycling Functions of Hydrothermarchaeota in Hydrothermal Sediment.</title>
        <authorList>
            <person name="Zhou Z."/>
            <person name="Liu Y."/>
            <person name="Xu W."/>
            <person name="Pan J."/>
            <person name="Luo Z.H."/>
            <person name="Li M."/>
        </authorList>
    </citation>
    <scope>NUCLEOTIDE SEQUENCE [LARGE SCALE GENOMIC DNA]</scope>
    <source>
        <strain evidence="3">HyVt-443</strain>
    </source>
</reference>
<dbReference type="SUPFAM" id="SSF54523">
    <property type="entry name" value="Pili subunits"/>
    <property type="match status" value="1"/>
</dbReference>
<dbReference type="Proteomes" id="UP000886251">
    <property type="component" value="Unassembled WGS sequence"/>
</dbReference>
<dbReference type="PROSITE" id="PS00409">
    <property type="entry name" value="PROKAR_NTER_METHYL"/>
    <property type="match status" value="1"/>
</dbReference>
<evidence type="ECO:0000259" key="2">
    <source>
        <dbReference type="Pfam" id="PF22150"/>
    </source>
</evidence>
<protein>
    <submittedName>
        <fullName evidence="3">Type IV pilus modification protein PilV</fullName>
    </submittedName>
</protein>
<keyword evidence="1" id="KW-0472">Membrane</keyword>
<dbReference type="InterPro" id="IPR054402">
    <property type="entry name" value="Tt1218-like_dom"/>
</dbReference>
<evidence type="ECO:0000313" key="3">
    <source>
        <dbReference type="EMBL" id="HEB95739.1"/>
    </source>
</evidence>
<sequence length="161" mass="17264">MGGFTLIEVLVTVLILAVGLLGLAGLQTVSIRNNHSAYLRSQAVQLAYDIADRVRANSLVNADLTNFDTITANQNSACFTTAGCNEFQMAANDLWEWQNQVAALLPGGQAVICRDSTPDDGSGSGDGQCDSATTTSLTVKVWWNDDRATATSQRFVMSFRP</sequence>
<evidence type="ECO:0000256" key="1">
    <source>
        <dbReference type="SAM" id="Phobius"/>
    </source>
</evidence>
<dbReference type="AlphaFoldDB" id="A0A831RNE8"/>
<keyword evidence="1" id="KW-1133">Transmembrane helix</keyword>
<dbReference type="NCBIfam" id="TIGR02523">
    <property type="entry name" value="type_IV_pilV"/>
    <property type="match status" value="1"/>
</dbReference>
<gene>
    <name evidence="3" type="primary">pilV</name>
    <name evidence="3" type="ORF">ENI96_04830</name>
</gene>
<dbReference type="Pfam" id="PF22150">
    <property type="entry name" value="Tt1218-like"/>
    <property type="match status" value="1"/>
</dbReference>
<dbReference type="InterPro" id="IPR013362">
    <property type="entry name" value="Pilus_4_PilV"/>
</dbReference>
<dbReference type="Pfam" id="PF07963">
    <property type="entry name" value="N_methyl"/>
    <property type="match status" value="1"/>
</dbReference>
<name>A0A831RNE8_9GAMM</name>
<dbReference type="InterPro" id="IPR012902">
    <property type="entry name" value="N_methyl_site"/>
</dbReference>
<dbReference type="InterPro" id="IPR045584">
    <property type="entry name" value="Pilin-like"/>
</dbReference>
<accession>A0A831RNE8</accession>
<evidence type="ECO:0000313" key="4">
    <source>
        <dbReference type="Proteomes" id="UP000886251"/>
    </source>
</evidence>
<feature type="transmembrane region" description="Helical" evidence="1">
    <location>
        <begin position="6"/>
        <end position="26"/>
    </location>
</feature>